<evidence type="ECO:0000259" key="3">
    <source>
        <dbReference type="PROSITE" id="PS50977"/>
    </source>
</evidence>
<keyword evidence="1 2" id="KW-0238">DNA-binding</keyword>
<comment type="caution">
    <text evidence="4">The sequence shown here is derived from an EMBL/GenBank/DDBJ whole genome shotgun (WGS) entry which is preliminary data.</text>
</comment>
<dbReference type="GO" id="GO:0003700">
    <property type="term" value="F:DNA-binding transcription factor activity"/>
    <property type="evidence" value="ECO:0007669"/>
    <property type="project" value="TreeGrafter"/>
</dbReference>
<dbReference type="PROSITE" id="PS50977">
    <property type="entry name" value="HTH_TETR_2"/>
    <property type="match status" value="1"/>
</dbReference>
<dbReference type="Pfam" id="PF00440">
    <property type="entry name" value="TetR_N"/>
    <property type="match status" value="1"/>
</dbReference>
<dbReference type="Pfam" id="PF17932">
    <property type="entry name" value="TetR_C_24"/>
    <property type="match status" value="1"/>
</dbReference>
<name>A0A554RWA3_9ACTN</name>
<dbReference type="PANTHER" id="PTHR30055">
    <property type="entry name" value="HTH-TYPE TRANSCRIPTIONAL REGULATOR RUTR"/>
    <property type="match status" value="1"/>
</dbReference>
<dbReference type="Proteomes" id="UP000316988">
    <property type="component" value="Unassembled WGS sequence"/>
</dbReference>
<dbReference type="SUPFAM" id="SSF48498">
    <property type="entry name" value="Tetracyclin repressor-like, C-terminal domain"/>
    <property type="match status" value="1"/>
</dbReference>
<sequence length="200" mass="22054">MCAAARTTDAPPAMTPILRAAQHCFVEQGYHGTSIRVIATRAGLSVPGLYHHHRSKQEMLQAIVRTAMESLHQQSVEALDAAGEDPTARFDALVACLVRFHAYEREQAFLAYSEIRSLDDEAREAHIGRRDIQQRLMDTVVDSGVARGLFTTPHPVEASRAVVTMCTSVAQWYGSDGPLTPEALVERYLDIARMTVGGRH</sequence>
<evidence type="ECO:0000313" key="5">
    <source>
        <dbReference type="Proteomes" id="UP000316988"/>
    </source>
</evidence>
<dbReference type="InterPro" id="IPR036271">
    <property type="entry name" value="Tet_transcr_reg_TetR-rel_C_sf"/>
</dbReference>
<dbReference type="PRINTS" id="PR00455">
    <property type="entry name" value="HTHTETR"/>
</dbReference>
<dbReference type="InterPro" id="IPR050109">
    <property type="entry name" value="HTH-type_TetR-like_transc_reg"/>
</dbReference>
<dbReference type="RefSeq" id="WP_143914247.1">
    <property type="nucleotide sequence ID" value="NZ_VLNT01000014.1"/>
</dbReference>
<evidence type="ECO:0000313" key="4">
    <source>
        <dbReference type="EMBL" id="TSD58386.1"/>
    </source>
</evidence>
<evidence type="ECO:0000256" key="2">
    <source>
        <dbReference type="PROSITE-ProRule" id="PRU00335"/>
    </source>
</evidence>
<keyword evidence="5" id="KW-1185">Reference proteome</keyword>
<feature type="domain" description="HTH tetR-type" evidence="3">
    <location>
        <begin position="11"/>
        <end position="71"/>
    </location>
</feature>
<accession>A0A554RWA3</accession>
<evidence type="ECO:0000256" key="1">
    <source>
        <dbReference type="ARBA" id="ARBA00023125"/>
    </source>
</evidence>
<feature type="DNA-binding region" description="H-T-H motif" evidence="2">
    <location>
        <begin position="34"/>
        <end position="53"/>
    </location>
</feature>
<dbReference type="AlphaFoldDB" id="A0A554RWA3"/>
<dbReference type="InterPro" id="IPR001647">
    <property type="entry name" value="HTH_TetR"/>
</dbReference>
<dbReference type="SUPFAM" id="SSF46689">
    <property type="entry name" value="Homeodomain-like"/>
    <property type="match status" value="1"/>
</dbReference>
<dbReference type="EMBL" id="VLNT01000014">
    <property type="protein sequence ID" value="TSD58386.1"/>
    <property type="molecule type" value="Genomic_DNA"/>
</dbReference>
<dbReference type="InterPro" id="IPR009057">
    <property type="entry name" value="Homeodomain-like_sf"/>
</dbReference>
<dbReference type="Gene3D" id="1.10.357.10">
    <property type="entry name" value="Tetracycline Repressor, domain 2"/>
    <property type="match status" value="1"/>
</dbReference>
<dbReference type="PANTHER" id="PTHR30055:SF237">
    <property type="entry name" value="TRANSCRIPTIONAL REPRESSOR MCE3R"/>
    <property type="match status" value="1"/>
</dbReference>
<gene>
    <name evidence="4" type="ORF">FNM00_14395</name>
</gene>
<protein>
    <submittedName>
        <fullName evidence="4">TetR/AcrR family transcriptional regulator</fullName>
    </submittedName>
</protein>
<dbReference type="OrthoDB" id="1669699at2"/>
<reference evidence="4 5" key="1">
    <citation type="submission" date="2019-07" db="EMBL/GenBank/DDBJ databases">
        <authorList>
            <person name="Zhao L.H."/>
        </authorList>
    </citation>
    <scope>NUCLEOTIDE SEQUENCE [LARGE SCALE GENOMIC DNA]</scope>
    <source>
        <strain evidence="4 5">Co35</strain>
    </source>
</reference>
<organism evidence="4 5">
    <name type="scientific">Aeromicrobium piscarium</name>
    <dbReference type="NCBI Taxonomy" id="2590901"/>
    <lineage>
        <taxon>Bacteria</taxon>
        <taxon>Bacillati</taxon>
        <taxon>Actinomycetota</taxon>
        <taxon>Actinomycetes</taxon>
        <taxon>Propionibacteriales</taxon>
        <taxon>Nocardioidaceae</taxon>
        <taxon>Aeromicrobium</taxon>
    </lineage>
</organism>
<dbReference type="GO" id="GO:0000976">
    <property type="term" value="F:transcription cis-regulatory region binding"/>
    <property type="evidence" value="ECO:0007669"/>
    <property type="project" value="TreeGrafter"/>
</dbReference>
<proteinExistence type="predicted"/>
<dbReference type="InterPro" id="IPR041490">
    <property type="entry name" value="KstR2_TetR_C"/>
</dbReference>